<evidence type="ECO:0000313" key="2">
    <source>
        <dbReference type="EMBL" id="MCQ9210570.1"/>
    </source>
</evidence>
<proteinExistence type="predicted"/>
<comment type="caution">
    <text evidence="2">The sequence shown here is derived from an EMBL/GenBank/DDBJ whole genome shotgun (WGS) entry which is preliminary data.</text>
</comment>
<evidence type="ECO:0000313" key="3">
    <source>
        <dbReference type="Proteomes" id="UP001059480"/>
    </source>
</evidence>
<sequence length="211" mass="25290">MIIYATKKTIERYDLPMPEEFTPPMDRFVEIYFERESGDRLLEWGAKLFDFDRKKCIQLVNFASKLTLFLFDIEYGDMGDIGNKIADYLYEIYKADEEMTSAIEKMLKSSPIFIFEKLKDRSAIATLNRTQSNFADDGYNFYRYIREGILHTIELNQFVNFDWFFTMTENGKTEYFFPAEKYREIVMERFGEKVDNLRYVDFRNKKTKGEP</sequence>
<keyword evidence="3" id="KW-1185">Reference proteome</keyword>
<dbReference type="EMBL" id="JANHNZ010000009">
    <property type="protein sequence ID" value="MCQ9210570.1"/>
    <property type="molecule type" value="Genomic_DNA"/>
</dbReference>
<feature type="domain" description="DUF6933" evidence="1">
    <location>
        <begin position="2"/>
        <end position="180"/>
    </location>
</feature>
<evidence type="ECO:0000259" key="1">
    <source>
        <dbReference type="Pfam" id="PF22016"/>
    </source>
</evidence>
<gene>
    <name evidence="2" type="ORF">NPA36_08405</name>
</gene>
<accession>A0ABT1WPY3</accession>
<dbReference type="Proteomes" id="UP001059480">
    <property type="component" value="Unassembled WGS sequence"/>
</dbReference>
<reference evidence="2" key="3">
    <citation type="journal article" date="2023" name="Microbiol. Resour. Announc.">
        <title>Draft Genome Sequence of Granulicatella sp. Strain S8, Isolated from a Marine Fish, Seriola quinqueradiata.</title>
        <authorList>
            <person name="Lee M."/>
            <person name="Farooq A."/>
            <person name="Jeong J.B."/>
            <person name="Jung M.Y."/>
        </authorList>
    </citation>
    <scope>NUCLEOTIDE SEQUENCE</scope>
    <source>
        <strain evidence="2">S8</strain>
    </source>
</reference>
<name>A0ABT1WPY3_9LACT</name>
<reference evidence="2" key="2">
    <citation type="journal article" date="2023" name="Curr. Microbiol.">
        <title>Granulicatella seriolae sp. nov., a Novel Facultative Anaerobe Isolated from Yellowtail Marine Fish.</title>
        <authorList>
            <person name="Lee M."/>
            <person name="Choi Y.J."/>
            <person name="Farooq A."/>
            <person name="Jeong J.B."/>
            <person name="Jung M.Y."/>
        </authorList>
    </citation>
    <scope>NUCLEOTIDE SEQUENCE</scope>
    <source>
        <strain evidence="2">S8</strain>
    </source>
</reference>
<protein>
    <recommendedName>
        <fullName evidence="1">DUF6933 domain-containing protein</fullName>
    </recommendedName>
</protein>
<dbReference type="Pfam" id="PF22016">
    <property type="entry name" value="DUF6933"/>
    <property type="match status" value="1"/>
</dbReference>
<organism evidence="2 3">
    <name type="scientific">Granulicatella seriolae</name>
    <dbReference type="NCBI Taxonomy" id="2967226"/>
    <lineage>
        <taxon>Bacteria</taxon>
        <taxon>Bacillati</taxon>
        <taxon>Bacillota</taxon>
        <taxon>Bacilli</taxon>
        <taxon>Lactobacillales</taxon>
        <taxon>Carnobacteriaceae</taxon>
        <taxon>Granulicatella</taxon>
    </lineage>
</organism>
<reference evidence="2" key="1">
    <citation type="submission" date="2022-07" db="EMBL/GenBank/DDBJ databases">
        <authorList>
            <person name="Jung M.-Y."/>
            <person name="Lee M."/>
        </authorList>
    </citation>
    <scope>NUCLEOTIDE SEQUENCE</scope>
    <source>
        <strain evidence="2">S8</strain>
    </source>
</reference>
<dbReference type="RefSeq" id="WP_256945682.1">
    <property type="nucleotide sequence ID" value="NZ_JANHNZ010000009.1"/>
</dbReference>
<dbReference type="InterPro" id="IPR053864">
    <property type="entry name" value="DUF6933"/>
</dbReference>